<name>A0A2G9GKI1_9LAMI</name>
<proteinExistence type="predicted"/>
<keyword evidence="2" id="KW-0812">Transmembrane</keyword>
<dbReference type="InterPro" id="IPR044659">
    <property type="entry name" value="PELPK1_2"/>
</dbReference>
<keyword evidence="4" id="KW-1185">Reference proteome</keyword>
<dbReference type="Proteomes" id="UP000231279">
    <property type="component" value="Unassembled WGS sequence"/>
</dbReference>
<protein>
    <submittedName>
        <fullName evidence="3">Uncharacterized protein</fullName>
    </submittedName>
</protein>
<evidence type="ECO:0000256" key="2">
    <source>
        <dbReference type="SAM" id="Phobius"/>
    </source>
</evidence>
<dbReference type="PANTHER" id="PTHR33088">
    <property type="entry name" value="MUCIN-2"/>
    <property type="match status" value="1"/>
</dbReference>
<keyword evidence="2" id="KW-0472">Membrane</keyword>
<dbReference type="AlphaFoldDB" id="A0A2G9GKI1"/>
<feature type="region of interest" description="Disordered" evidence="1">
    <location>
        <begin position="93"/>
        <end position="121"/>
    </location>
</feature>
<keyword evidence="2" id="KW-1133">Transmembrane helix</keyword>
<dbReference type="PANTHER" id="PTHR33088:SF28">
    <property type="entry name" value="PROTEIN PELPK1-RELATED"/>
    <property type="match status" value="1"/>
</dbReference>
<organism evidence="3 4">
    <name type="scientific">Handroanthus impetiginosus</name>
    <dbReference type="NCBI Taxonomy" id="429701"/>
    <lineage>
        <taxon>Eukaryota</taxon>
        <taxon>Viridiplantae</taxon>
        <taxon>Streptophyta</taxon>
        <taxon>Embryophyta</taxon>
        <taxon>Tracheophyta</taxon>
        <taxon>Spermatophyta</taxon>
        <taxon>Magnoliopsida</taxon>
        <taxon>eudicotyledons</taxon>
        <taxon>Gunneridae</taxon>
        <taxon>Pentapetalae</taxon>
        <taxon>asterids</taxon>
        <taxon>lamiids</taxon>
        <taxon>Lamiales</taxon>
        <taxon>Bignoniaceae</taxon>
        <taxon>Crescentiina</taxon>
        <taxon>Tabebuia alliance</taxon>
        <taxon>Handroanthus</taxon>
    </lineage>
</organism>
<accession>A0A2G9GKI1</accession>
<feature type="region of interest" description="Disordered" evidence="1">
    <location>
        <begin position="40"/>
        <end position="72"/>
    </location>
</feature>
<feature type="compositionally biased region" description="Polar residues" evidence="1">
    <location>
        <begin position="103"/>
        <end position="121"/>
    </location>
</feature>
<feature type="transmembrane region" description="Helical" evidence="2">
    <location>
        <begin position="6"/>
        <end position="29"/>
    </location>
</feature>
<dbReference type="OrthoDB" id="1748153at2759"/>
<dbReference type="EMBL" id="NKXS01004734">
    <property type="protein sequence ID" value="PIN05540.1"/>
    <property type="molecule type" value="Genomic_DNA"/>
</dbReference>
<evidence type="ECO:0000256" key="1">
    <source>
        <dbReference type="SAM" id="MobiDB-lite"/>
    </source>
</evidence>
<reference evidence="4" key="1">
    <citation type="journal article" date="2018" name="Gigascience">
        <title>Genome assembly of the Pink Ipe (Handroanthus impetiginosus, Bignoniaceae), a highly valued, ecologically keystone Neotropical timber forest tree.</title>
        <authorList>
            <person name="Silva-Junior O.B."/>
            <person name="Grattapaglia D."/>
            <person name="Novaes E."/>
            <person name="Collevatti R.G."/>
        </authorList>
    </citation>
    <scope>NUCLEOTIDE SEQUENCE [LARGE SCALE GENOMIC DNA]</scope>
    <source>
        <strain evidence="4">cv. UFG-1</strain>
    </source>
</reference>
<evidence type="ECO:0000313" key="3">
    <source>
        <dbReference type="EMBL" id="PIN05540.1"/>
    </source>
</evidence>
<sequence>MAQHHGLYSSLVLSFFIISLAATTGRVILADARNLLEVNLPELPSPDDDVPDDDAPELPGPELPQFPGLPELNFPTLPTVELPKFPELPSFPQLPGFLKPGASNIQKETPKTSLASPTTNP</sequence>
<feature type="compositionally biased region" description="Acidic residues" evidence="1">
    <location>
        <begin position="45"/>
        <end position="56"/>
    </location>
</feature>
<comment type="caution">
    <text evidence="3">The sequence shown here is derived from an EMBL/GenBank/DDBJ whole genome shotgun (WGS) entry which is preliminary data.</text>
</comment>
<evidence type="ECO:0000313" key="4">
    <source>
        <dbReference type="Proteomes" id="UP000231279"/>
    </source>
</evidence>
<gene>
    <name evidence="3" type="ORF">CDL12_21921</name>
</gene>